<proteinExistence type="predicted"/>
<protein>
    <submittedName>
        <fullName evidence="2">Uncharacterized protein</fullName>
    </submittedName>
</protein>
<dbReference type="EMBL" id="CP001826">
    <property type="protein sequence ID" value="ACZ43723.1"/>
    <property type="molecule type" value="Genomic_DNA"/>
</dbReference>
<feature type="region of interest" description="Disordered" evidence="1">
    <location>
        <begin position="61"/>
        <end position="97"/>
    </location>
</feature>
<evidence type="ECO:0000313" key="2">
    <source>
        <dbReference type="EMBL" id="ACZ43723.1"/>
    </source>
</evidence>
<organism evidence="2 3">
    <name type="scientific">Thermobaculum terrenum (strain ATCC BAA-798 / CCMEE 7001 / YNP1)</name>
    <dbReference type="NCBI Taxonomy" id="525904"/>
    <lineage>
        <taxon>Bacteria</taxon>
        <taxon>Bacillati</taxon>
        <taxon>Chloroflexota</taxon>
        <taxon>Chloroflexia</taxon>
        <taxon>Candidatus Thermobaculales</taxon>
        <taxon>Candidatus Thermobaculaceae</taxon>
        <taxon>Thermobaculum</taxon>
    </lineage>
</organism>
<dbReference type="HOGENOM" id="CLU_2345753_0_0_0"/>
<evidence type="ECO:0000256" key="1">
    <source>
        <dbReference type="SAM" id="MobiDB-lite"/>
    </source>
</evidence>
<keyword evidence="3" id="KW-1185">Reference proteome</keyword>
<dbReference type="STRING" id="525904.Tter_2840"/>
<dbReference type="AlphaFoldDB" id="D1CJ03"/>
<dbReference type="Proteomes" id="UP000000323">
    <property type="component" value="Chromosome 2"/>
</dbReference>
<sequence length="97" mass="10875">MRSPSRDENYTFGEYTSPPHTPIVVAGNRGRWSYVYRCELCRDRGLIGGDIPCTCEQGRRYLGKGEDQPSATEDDPQPINHMEDPNTLLGRVGGWSS</sequence>
<feature type="region of interest" description="Disordered" evidence="1">
    <location>
        <begin position="1"/>
        <end position="20"/>
    </location>
</feature>
<dbReference type="KEGG" id="ttr:Tter_2840"/>
<evidence type="ECO:0000313" key="3">
    <source>
        <dbReference type="Proteomes" id="UP000000323"/>
    </source>
</evidence>
<accession>D1CJ03</accession>
<reference evidence="3" key="1">
    <citation type="journal article" date="2010" name="Stand. Genomic Sci.">
        <title>Complete genome sequence of 'Thermobaculum terrenum' type strain (YNP1).</title>
        <authorList>
            <person name="Kiss H."/>
            <person name="Cleland D."/>
            <person name="Lapidus A."/>
            <person name="Lucas S."/>
            <person name="Glavina Del Rio T."/>
            <person name="Nolan M."/>
            <person name="Tice H."/>
            <person name="Han C."/>
            <person name="Goodwin L."/>
            <person name="Pitluck S."/>
            <person name="Liolios K."/>
            <person name="Ivanova N."/>
            <person name="Mavromatis K."/>
            <person name="Ovchinnikova G."/>
            <person name="Pati A."/>
            <person name="Chen A."/>
            <person name="Palaniappan K."/>
            <person name="Land M."/>
            <person name="Hauser L."/>
            <person name="Chang Y."/>
            <person name="Jeffries C."/>
            <person name="Lu M."/>
            <person name="Brettin T."/>
            <person name="Detter J."/>
            <person name="Goker M."/>
            <person name="Tindall B."/>
            <person name="Beck B."/>
            <person name="McDermott T."/>
            <person name="Woyke T."/>
            <person name="Bristow J."/>
            <person name="Eisen J."/>
            <person name="Markowitz V."/>
            <person name="Hugenholtz P."/>
            <person name="Kyrpides N."/>
            <person name="Klenk H."/>
            <person name="Cheng J."/>
        </authorList>
    </citation>
    <scope>NUCLEOTIDE SEQUENCE [LARGE SCALE GENOMIC DNA]</scope>
    <source>
        <strain evidence="3">ATCC BAA-798 / YNP1</strain>
    </source>
</reference>
<dbReference type="RefSeq" id="WP_012876753.1">
    <property type="nucleotide sequence ID" value="NC_013526.1"/>
</dbReference>
<name>D1CJ03_THET1</name>
<gene>
    <name evidence="2" type="ordered locus">Tter_2840</name>
</gene>